<comment type="similarity">
    <text evidence="1">Belongs to the DNA polymerase type-B family.</text>
</comment>
<dbReference type="GO" id="GO:0003887">
    <property type="term" value="F:DNA-directed DNA polymerase activity"/>
    <property type="evidence" value="ECO:0007669"/>
    <property type="project" value="UniProtKB-KW"/>
</dbReference>
<dbReference type="PANTHER" id="PTHR31511:SF12">
    <property type="entry name" value="RHO TERMINATION FACTOR N-TERMINAL DOMAIN-CONTAINING PROTEIN"/>
    <property type="match status" value="1"/>
</dbReference>
<accession>A0A1Q9D8S3</accession>
<evidence type="ECO:0000256" key="7">
    <source>
        <dbReference type="ARBA" id="ARBA00023125"/>
    </source>
</evidence>
<evidence type="ECO:0000259" key="10">
    <source>
        <dbReference type="Pfam" id="PF03175"/>
    </source>
</evidence>
<organism evidence="11 12">
    <name type="scientific">Symbiodinium microadriaticum</name>
    <name type="common">Dinoflagellate</name>
    <name type="synonym">Zooxanthella microadriatica</name>
    <dbReference type="NCBI Taxonomy" id="2951"/>
    <lineage>
        <taxon>Eukaryota</taxon>
        <taxon>Sar</taxon>
        <taxon>Alveolata</taxon>
        <taxon>Dinophyceae</taxon>
        <taxon>Suessiales</taxon>
        <taxon>Symbiodiniaceae</taxon>
        <taxon>Symbiodinium</taxon>
    </lineage>
</organism>
<reference evidence="11 12" key="1">
    <citation type="submission" date="2016-02" db="EMBL/GenBank/DDBJ databases">
        <title>Genome analysis of coral dinoflagellate symbionts highlights evolutionary adaptations to a symbiotic lifestyle.</title>
        <authorList>
            <person name="Aranda M."/>
            <person name="Li Y."/>
            <person name="Liew Y.J."/>
            <person name="Baumgarten S."/>
            <person name="Simakov O."/>
            <person name="Wilson M."/>
            <person name="Piel J."/>
            <person name="Ashoor H."/>
            <person name="Bougouffa S."/>
            <person name="Bajic V.B."/>
            <person name="Ryu T."/>
            <person name="Ravasi T."/>
            <person name="Bayer T."/>
            <person name="Micklem G."/>
            <person name="Kim H."/>
            <person name="Bhak J."/>
            <person name="Lajeunesse T.C."/>
            <person name="Voolstra C.R."/>
        </authorList>
    </citation>
    <scope>NUCLEOTIDE SEQUENCE [LARGE SCALE GENOMIC DNA]</scope>
    <source>
        <strain evidence="11 12">CCMP2467</strain>
    </source>
</reference>
<keyword evidence="5" id="KW-0235">DNA replication</keyword>
<keyword evidence="3" id="KW-0808">Transferase</keyword>
<evidence type="ECO:0000256" key="9">
    <source>
        <dbReference type="SAM" id="Coils"/>
    </source>
</evidence>
<evidence type="ECO:0000256" key="3">
    <source>
        <dbReference type="ARBA" id="ARBA00022679"/>
    </source>
</evidence>
<dbReference type="OrthoDB" id="414982at2759"/>
<evidence type="ECO:0000256" key="6">
    <source>
        <dbReference type="ARBA" id="ARBA00022932"/>
    </source>
</evidence>
<dbReference type="EMBL" id="LSRX01000657">
    <property type="protein sequence ID" value="OLP91603.1"/>
    <property type="molecule type" value="Genomic_DNA"/>
</dbReference>
<dbReference type="GO" id="GO:0003677">
    <property type="term" value="F:DNA binding"/>
    <property type="evidence" value="ECO:0007669"/>
    <property type="project" value="UniProtKB-KW"/>
</dbReference>
<name>A0A1Q9D8S3_SYMMI</name>
<feature type="domain" description="DNA-directed DNA polymerase family B mitochondria/virus" evidence="10">
    <location>
        <begin position="674"/>
        <end position="949"/>
    </location>
</feature>
<dbReference type="InterPro" id="IPR043502">
    <property type="entry name" value="DNA/RNA_pol_sf"/>
</dbReference>
<dbReference type="InterPro" id="IPR004868">
    <property type="entry name" value="DNA-dir_DNA_pol_B_mt/vir"/>
</dbReference>
<dbReference type="PANTHER" id="PTHR31511">
    <property type="entry name" value="PROTEIN CBG23764"/>
    <property type="match status" value="1"/>
</dbReference>
<gene>
    <name evidence="11" type="ORF">AK812_SmicGene26663</name>
</gene>
<protein>
    <recommendedName>
        <fullName evidence="2">DNA-directed DNA polymerase</fullName>
        <ecNumber evidence="2">2.7.7.7</ecNumber>
    </recommendedName>
</protein>
<feature type="coiled-coil region" evidence="9">
    <location>
        <begin position="1550"/>
        <end position="1613"/>
    </location>
</feature>
<dbReference type="SUPFAM" id="SSF56672">
    <property type="entry name" value="DNA/RNA polymerases"/>
    <property type="match status" value="1"/>
</dbReference>
<comment type="catalytic activity">
    <reaction evidence="8">
        <text>DNA(n) + a 2'-deoxyribonucleoside 5'-triphosphate = DNA(n+1) + diphosphate</text>
        <dbReference type="Rhea" id="RHEA:22508"/>
        <dbReference type="Rhea" id="RHEA-COMP:17339"/>
        <dbReference type="Rhea" id="RHEA-COMP:17340"/>
        <dbReference type="ChEBI" id="CHEBI:33019"/>
        <dbReference type="ChEBI" id="CHEBI:61560"/>
        <dbReference type="ChEBI" id="CHEBI:173112"/>
        <dbReference type="EC" id="2.7.7.7"/>
    </reaction>
</comment>
<proteinExistence type="inferred from homology"/>
<dbReference type="Proteomes" id="UP000186817">
    <property type="component" value="Unassembled WGS sequence"/>
</dbReference>
<evidence type="ECO:0000313" key="12">
    <source>
        <dbReference type="Proteomes" id="UP000186817"/>
    </source>
</evidence>
<keyword evidence="7" id="KW-0238">DNA-binding</keyword>
<keyword evidence="4" id="KW-0548">Nucleotidyltransferase</keyword>
<comment type="caution">
    <text evidence="11">The sequence shown here is derived from an EMBL/GenBank/DDBJ whole genome shotgun (WGS) entry which is preliminary data.</text>
</comment>
<evidence type="ECO:0000256" key="4">
    <source>
        <dbReference type="ARBA" id="ARBA00022695"/>
    </source>
</evidence>
<dbReference type="GO" id="GO:0000166">
    <property type="term" value="F:nucleotide binding"/>
    <property type="evidence" value="ECO:0007669"/>
    <property type="project" value="InterPro"/>
</dbReference>
<dbReference type="EC" id="2.7.7.7" evidence="2"/>
<evidence type="ECO:0000256" key="5">
    <source>
        <dbReference type="ARBA" id="ARBA00022705"/>
    </source>
</evidence>
<evidence type="ECO:0000313" key="11">
    <source>
        <dbReference type="EMBL" id="OLP91603.1"/>
    </source>
</evidence>
<keyword evidence="9" id="KW-0175">Coiled coil</keyword>
<evidence type="ECO:0000256" key="2">
    <source>
        <dbReference type="ARBA" id="ARBA00012417"/>
    </source>
</evidence>
<dbReference type="GO" id="GO:0006260">
    <property type="term" value="P:DNA replication"/>
    <property type="evidence" value="ECO:0007669"/>
    <property type="project" value="UniProtKB-KW"/>
</dbReference>
<keyword evidence="12" id="KW-1185">Reference proteome</keyword>
<evidence type="ECO:0000256" key="1">
    <source>
        <dbReference type="ARBA" id="ARBA00005755"/>
    </source>
</evidence>
<sequence length="1662" mass="187674">MAALPGVPLGPAVEPDPAVAEVPEVRNLTRSRQGFSREIVVEAPVERVSGIARFLNVEALRLAQPYIQNLLNNQLRFLIKVVARVRLAETVVDPETELESEFYTDVWVPLGPWPVPPLARVDERFHRYIQREADSRLQFALQESNYTEDSRKRVVGVRTLMLLAGPAALTANIPGSCGRVGEYSCNERKQAAKARGPPFYDEPAPLGPGSMLRDKRKMVDIGLDFSMLPQGRVAFEDIDRFEVCNSGKVGVYVYEPLSVEWSVLGPSTVRPLREPSVDKPYQHEIILLLHRKHYSLIYNFSQTSSLRSQNLPEEMRSQNAPAQEFCDASPEQRASAPSIRLPENFQEAKLHYKPGSSAEWAELVISADLEVFHDASVEDEGQGKRALAKQHDVASTCYVAKGRCGYDPPKKHLMNLDRCRIHDGHFDVMERFLCNLLDLARDYLRWCGEVNKPNLVSRRKLIPVFFHNGGGYDFHFLVRAIAYLQQVGPPAASTNDESDVEEFTPEEMEYLADLQFGDDPMEAVEWKRLKFEVLVKSGERYLQVRLGPLVFLDSCNIFPTSLDALIADLRSTEKNPAKAFPLLAERHPHFKGAELHEDEGYRAQVWSMLLKKIPMPFERLTGPECWGMPALMPDKSYYDSRLAGERCSDAKYEEISEIVDFFGFKTFGEFHDAYLHTDMALADVLEAYREAFFEHYGLDPAFYVTGASAAWDAMLKRCVGKGQPLELISDRKIYEITRASVRGGLSNPFQPYARANNPGLGEAYNDMEPTSYIKKFDVNSQYPSVMSRPLPVDGGRLLELAANKKDFNATHLVKVSYYVNPAAHDRIDWAPPARMSINTSELSEYSRRLMRQRGWQKAPNNQKLMPYLGMHVEEALQLRLLKFYVETFEVRVCEVHAIICFQCRAFMRPFIEDCYARRLVLKRAGRKLQDKVVKTTMCVQFGKSVQNQEMFKNAHMFVDRRLYERKMAGPLVVDFHAYPSSAGFLGLIYCKKAKGVLLKSVPQIGTFVLDEARLDIMMNHYALRKIFDGEHCKPVDPAYSLTERSSVRAVYTDTDSDIVQIFCEEDPVIKLAEANLAGKGSCFWDVGGDVKEAESYLLKQGVKPEAARLAAERRGELGGFGDEGAPLSIVEVKGLAQQQRKKLTHESHRRAWLEGTPGKVDPCYRFHSQNHIINLVRVEKIGLCPFTDKVSQIDVFNSRPHGHWRNLPEPFPTLCRIAFGLRDGRRLPCHFVDRVLSFLVPRGGYLAREWRDGRGSAPRLALRCIVLSPLATGASAPEVTRADGRVVLAEWTSVACKLPGLNSFDSDIAVAMGAKGKGKCIWRRKDQPANQPESPLPLRWIDDEGTEKTLSEPSAMTSMGGAYDTSVRGILDGLDASLKPQNPLQKHARRLEVCQQNLATWCQENMGDFIATSVRDRKLGGNGLQIDAVVEGTLTFLRQRFEPVGGVFVPQQDNRNNCTHVLVECTSDSRLLPAKLLQIEAQVELVQQGARLTTTRGAVITPEKEFTSFAIVYNRLRLNTGTDWLRHIAKHCELNHVLQLVDTGRLLLVYYRSEQAVGKLLEEIQELKEKQKKDIQELEEKQKKELEKQNKELEEQKKQLKELRELLAKQASQDGEGKGQSGFVLQPSLSVKGYRFRCQRAAGYPSWSANRVEGYSGRGGEV</sequence>
<evidence type="ECO:0000256" key="8">
    <source>
        <dbReference type="ARBA" id="ARBA00049244"/>
    </source>
</evidence>
<dbReference type="Pfam" id="PF03175">
    <property type="entry name" value="DNA_pol_B_2"/>
    <property type="match status" value="1"/>
</dbReference>
<keyword evidence="6" id="KW-0239">DNA-directed DNA polymerase</keyword>